<dbReference type="EMBL" id="CAJVPJ010000018">
    <property type="protein sequence ID" value="CAG8457201.1"/>
    <property type="molecule type" value="Genomic_DNA"/>
</dbReference>
<reference evidence="2" key="1">
    <citation type="submission" date="2021-06" db="EMBL/GenBank/DDBJ databases">
        <authorList>
            <person name="Kallberg Y."/>
            <person name="Tangrot J."/>
            <person name="Rosling A."/>
        </authorList>
    </citation>
    <scope>NUCLEOTIDE SEQUENCE</scope>
    <source>
        <strain evidence="2">IA702</strain>
    </source>
</reference>
<protein>
    <submittedName>
        <fullName evidence="2">5855_t:CDS:1</fullName>
    </submittedName>
</protein>
<sequence length="319" mass="36107">MSTWFSPSRPSTTHNATATNNVSSYGLNYNSQPSQMSSLSAQVNKQQTSHAELNNKKHNSSVYSLTDNLNRTPSTYSKVLKSTNATESMFPNFLTAYMARPRFVDMLNKNKNASIFSDNTRTACDQEEHNFKRELVTSVEKPFTTLSKKLDRIESLLEQINVKANECQNYKSSSNADIDAKGQLCKVASKPNVTPHSTIENYSYEEAFSRATDIAKEQLKDILQDSIMADMVVKLQECFEKIVNEQYQKLYREIVSTKNVSLQEIITELTKNRHLLITSAKQLLEKLQSTNFQAASNVTATDLYSNNMEVTETNTNITR</sequence>
<accession>A0A9N8VJS7</accession>
<organism evidence="2 3">
    <name type="scientific">Paraglomus occultum</name>
    <dbReference type="NCBI Taxonomy" id="144539"/>
    <lineage>
        <taxon>Eukaryota</taxon>
        <taxon>Fungi</taxon>
        <taxon>Fungi incertae sedis</taxon>
        <taxon>Mucoromycota</taxon>
        <taxon>Glomeromycotina</taxon>
        <taxon>Glomeromycetes</taxon>
        <taxon>Paraglomerales</taxon>
        <taxon>Paraglomeraceae</taxon>
        <taxon>Paraglomus</taxon>
    </lineage>
</organism>
<comment type="caution">
    <text evidence="2">The sequence shown here is derived from an EMBL/GenBank/DDBJ whole genome shotgun (WGS) entry which is preliminary data.</text>
</comment>
<evidence type="ECO:0000313" key="2">
    <source>
        <dbReference type="EMBL" id="CAG8457201.1"/>
    </source>
</evidence>
<dbReference type="OrthoDB" id="10436354at2759"/>
<name>A0A9N8VJS7_9GLOM</name>
<gene>
    <name evidence="2" type="ORF">POCULU_LOCUS365</name>
</gene>
<dbReference type="Proteomes" id="UP000789572">
    <property type="component" value="Unassembled WGS sequence"/>
</dbReference>
<feature type="region of interest" description="Disordered" evidence="1">
    <location>
        <begin position="1"/>
        <end position="21"/>
    </location>
</feature>
<keyword evidence="3" id="KW-1185">Reference proteome</keyword>
<evidence type="ECO:0000256" key="1">
    <source>
        <dbReference type="SAM" id="MobiDB-lite"/>
    </source>
</evidence>
<evidence type="ECO:0000313" key="3">
    <source>
        <dbReference type="Proteomes" id="UP000789572"/>
    </source>
</evidence>
<dbReference type="AlphaFoldDB" id="A0A9N8VJS7"/>
<proteinExistence type="predicted"/>